<dbReference type="SUPFAM" id="SSF52833">
    <property type="entry name" value="Thioredoxin-like"/>
    <property type="match status" value="1"/>
</dbReference>
<dbReference type="GO" id="GO:0005737">
    <property type="term" value="C:cytoplasm"/>
    <property type="evidence" value="ECO:0007669"/>
    <property type="project" value="TreeGrafter"/>
</dbReference>
<dbReference type="Gene3D" id="3.40.30.10">
    <property type="entry name" value="Glutaredoxin"/>
    <property type="match status" value="1"/>
</dbReference>
<dbReference type="EMBL" id="HBIJ01010259">
    <property type="protein sequence ID" value="CAE0366334.1"/>
    <property type="molecule type" value="Transcribed_RNA"/>
</dbReference>
<dbReference type="EMBL" id="HBIJ01010258">
    <property type="protein sequence ID" value="CAE0366333.1"/>
    <property type="molecule type" value="Transcribed_RNA"/>
</dbReference>
<dbReference type="Pfam" id="PF00085">
    <property type="entry name" value="Thioredoxin"/>
    <property type="match status" value="1"/>
</dbReference>
<evidence type="ECO:0000313" key="4">
    <source>
        <dbReference type="EMBL" id="CAE0366333.1"/>
    </source>
</evidence>
<dbReference type="InterPro" id="IPR013766">
    <property type="entry name" value="Thioredoxin_domain"/>
</dbReference>
<keyword evidence="2" id="KW-0472">Membrane</keyword>
<accession>A0A6S8C4H8</accession>
<dbReference type="AlphaFoldDB" id="A0A6S8C4H8"/>
<dbReference type="InterPro" id="IPR036249">
    <property type="entry name" value="Thioredoxin-like_sf"/>
</dbReference>
<feature type="domain" description="Thioredoxin" evidence="3">
    <location>
        <begin position="145"/>
        <end position="240"/>
    </location>
</feature>
<evidence type="ECO:0000259" key="3">
    <source>
        <dbReference type="Pfam" id="PF00085"/>
    </source>
</evidence>
<dbReference type="PANTHER" id="PTHR45663:SF11">
    <property type="entry name" value="GEO12009P1"/>
    <property type="match status" value="1"/>
</dbReference>
<reference evidence="4" key="1">
    <citation type="submission" date="2021-01" db="EMBL/GenBank/DDBJ databases">
        <authorList>
            <person name="Corre E."/>
            <person name="Pelletier E."/>
            <person name="Niang G."/>
            <person name="Scheremetjew M."/>
            <person name="Finn R."/>
            <person name="Kale V."/>
            <person name="Holt S."/>
            <person name="Cochrane G."/>
            <person name="Meng A."/>
            <person name="Brown T."/>
            <person name="Cohen L."/>
        </authorList>
    </citation>
    <scope>NUCLEOTIDE SEQUENCE</scope>
    <source>
        <strain evidence="4">CCMP1510</strain>
    </source>
</reference>
<evidence type="ECO:0000256" key="1">
    <source>
        <dbReference type="SAM" id="MobiDB-lite"/>
    </source>
</evidence>
<gene>
    <name evidence="4" type="ORF">ALAG00032_LOCUS7077</name>
    <name evidence="5" type="ORF">ALAG00032_LOCUS7078</name>
</gene>
<protein>
    <recommendedName>
        <fullName evidence="3">Thioredoxin domain-containing protein</fullName>
    </recommendedName>
</protein>
<evidence type="ECO:0000256" key="2">
    <source>
        <dbReference type="SAM" id="Phobius"/>
    </source>
</evidence>
<name>A0A6S8C4H8_9STRA</name>
<dbReference type="GO" id="GO:0015035">
    <property type="term" value="F:protein-disulfide reductase activity"/>
    <property type="evidence" value="ECO:0007669"/>
    <property type="project" value="TreeGrafter"/>
</dbReference>
<sequence>MAVLTSTKSAVEESVSNQSIKRRTFFEQWTQCYYLSNASVLLSWIILRSFIPGREFLDEQGTWFASKEREVYMLVGFGLLTKARRASSTHEYLFRIFLYGKIAILLCLFRSGSLATTGLYLCILSFLYVVVPIPKFAGDELVIKLDTARFTETVLRTPHPDDKSAPIYIVALVADWCESCTHIAPIFCSLAAQYTSRRRKFIAVDVGHNPNVARRFQINTTFTTKQLPTFILFFHGQEKRRLPYFGDDLKIVKTKFTRDSLESFLLLNKPVKEAVFHLRQIDERKKAATPSRQDDTNELSFFSNEDAPANKVD</sequence>
<feature type="transmembrane region" description="Helical" evidence="2">
    <location>
        <begin position="92"/>
        <end position="112"/>
    </location>
</feature>
<dbReference type="PANTHER" id="PTHR45663">
    <property type="entry name" value="GEO12009P1"/>
    <property type="match status" value="1"/>
</dbReference>
<organism evidence="4">
    <name type="scientific">Aureoumbra lagunensis</name>
    <dbReference type="NCBI Taxonomy" id="44058"/>
    <lineage>
        <taxon>Eukaryota</taxon>
        <taxon>Sar</taxon>
        <taxon>Stramenopiles</taxon>
        <taxon>Ochrophyta</taxon>
        <taxon>Pelagophyceae</taxon>
        <taxon>Pelagomonadales</taxon>
        <taxon>Aureoumbra</taxon>
    </lineage>
</organism>
<evidence type="ECO:0000313" key="5">
    <source>
        <dbReference type="EMBL" id="CAE0366334.1"/>
    </source>
</evidence>
<keyword evidence="2" id="KW-0812">Transmembrane</keyword>
<proteinExistence type="predicted"/>
<feature type="region of interest" description="Disordered" evidence="1">
    <location>
        <begin position="286"/>
        <end position="313"/>
    </location>
</feature>
<keyword evidence="2" id="KW-1133">Transmembrane helix</keyword>